<dbReference type="RefSeq" id="WP_183409498.1">
    <property type="nucleotide sequence ID" value="NZ_JACHWY010000001.1"/>
</dbReference>
<dbReference type="SUPFAM" id="SSF161070">
    <property type="entry name" value="SNF-like"/>
    <property type="match status" value="1"/>
</dbReference>
<feature type="transmembrane region" description="Helical" evidence="6">
    <location>
        <begin position="257"/>
        <end position="279"/>
    </location>
</feature>
<dbReference type="NCBIfam" id="NF037979">
    <property type="entry name" value="Na_transp"/>
    <property type="match status" value="1"/>
</dbReference>
<reference evidence="7 8" key="1">
    <citation type="submission" date="2020-08" db="EMBL/GenBank/DDBJ databases">
        <title>Genomic Encyclopedia of Type Strains, Phase III (KMG-III): the genomes of soil and plant-associated and newly described type strains.</title>
        <authorList>
            <person name="Whitman W."/>
        </authorList>
    </citation>
    <scope>NUCLEOTIDE SEQUENCE [LARGE SCALE GENOMIC DNA]</scope>
    <source>
        <strain evidence="7 8">CECT 8654</strain>
    </source>
</reference>
<feature type="transmembrane region" description="Helical" evidence="6">
    <location>
        <begin position="346"/>
        <end position="364"/>
    </location>
</feature>
<feature type="transmembrane region" description="Helical" evidence="6">
    <location>
        <begin position="12"/>
        <end position="31"/>
    </location>
</feature>
<dbReference type="InterPro" id="IPR047218">
    <property type="entry name" value="YocR/YhdH-like"/>
</dbReference>
<evidence type="ECO:0000256" key="4">
    <source>
        <dbReference type="ARBA" id="ARBA00022989"/>
    </source>
</evidence>
<feature type="transmembrane region" description="Helical" evidence="6">
    <location>
        <begin position="221"/>
        <end position="245"/>
    </location>
</feature>
<organism evidence="7 8">
    <name type="scientific">Litorivivens lipolytica</name>
    <dbReference type="NCBI Taxonomy" id="1524264"/>
    <lineage>
        <taxon>Bacteria</taxon>
        <taxon>Pseudomonadati</taxon>
        <taxon>Pseudomonadota</taxon>
        <taxon>Gammaproteobacteria</taxon>
        <taxon>Litorivivens</taxon>
    </lineage>
</organism>
<dbReference type="PRINTS" id="PR00176">
    <property type="entry name" value="NANEUSMPORT"/>
</dbReference>
<sequence length="447" mass="48674">MQRDTLQGVWVSRWTFVAAASGLAIGLGNFWRFPHEVGHHGGLLYILAYLAFLLILATPVMLAEVVMGSRGRANPETAIQFLNLESGSRPEWRLVPVLAMVTGLLILVHMSVIAGWVSSYAYYLGDHKLGAISIEFAAEYFGDYVQSKEEMLKGFTGFILILLPLAMMRMTLATGQILRLLVPIILIALLCMAYAASQMGNFPAGLSWMLAVRPEDFGPDAIVSALGQAFYSLGIGVGAMMIYGAYFPDGRSISRQVGAVAIIDTVVALVAGISIYALVLDYNIEPGNSVPLLFISLPYVFGNLPFGDLLGGAFFILVGLVMLCSALALLEPALAWAVEKTPLPRWAAALGLVFAVWLAGVWLIDDVAAPGAATRLFFLNRLTSELLLPLSALGLALYAGWVLRDVQARDELYYCKPRTFWIWRILLRYIAPPAIVAVLILANFPQL</sequence>
<dbReference type="InterPro" id="IPR000175">
    <property type="entry name" value="Na/ntran_symport"/>
</dbReference>
<dbReference type="EMBL" id="JACHWY010000001">
    <property type="protein sequence ID" value="MBB3046836.1"/>
    <property type="molecule type" value="Genomic_DNA"/>
</dbReference>
<dbReference type="Proteomes" id="UP000537130">
    <property type="component" value="Unassembled WGS sequence"/>
</dbReference>
<evidence type="ECO:0000256" key="1">
    <source>
        <dbReference type="ARBA" id="ARBA00004141"/>
    </source>
</evidence>
<dbReference type="PANTHER" id="PTHR42948">
    <property type="entry name" value="TRANSPORTER"/>
    <property type="match status" value="1"/>
</dbReference>
<comment type="subcellular location">
    <subcellularLocation>
        <location evidence="1">Membrane</location>
        <topology evidence="1">Multi-pass membrane protein</topology>
    </subcellularLocation>
</comment>
<evidence type="ECO:0000256" key="5">
    <source>
        <dbReference type="ARBA" id="ARBA00023136"/>
    </source>
</evidence>
<evidence type="ECO:0000256" key="3">
    <source>
        <dbReference type="ARBA" id="ARBA00022692"/>
    </source>
</evidence>
<comment type="caution">
    <text evidence="7">The sequence shown here is derived from an EMBL/GenBank/DDBJ whole genome shotgun (WGS) entry which is preliminary data.</text>
</comment>
<evidence type="ECO:0000256" key="2">
    <source>
        <dbReference type="ARBA" id="ARBA00022448"/>
    </source>
</evidence>
<evidence type="ECO:0000313" key="7">
    <source>
        <dbReference type="EMBL" id="MBB3046836.1"/>
    </source>
</evidence>
<accession>A0A7W4W3M2</accession>
<feature type="transmembrane region" description="Helical" evidence="6">
    <location>
        <begin position="309"/>
        <end position="334"/>
    </location>
</feature>
<keyword evidence="3 6" id="KW-0812">Transmembrane</keyword>
<keyword evidence="2" id="KW-0813">Transport</keyword>
<evidence type="ECO:0000313" key="8">
    <source>
        <dbReference type="Proteomes" id="UP000537130"/>
    </source>
</evidence>
<keyword evidence="4 6" id="KW-1133">Transmembrane helix</keyword>
<dbReference type="AlphaFoldDB" id="A0A7W4W3M2"/>
<feature type="transmembrane region" description="Helical" evidence="6">
    <location>
        <begin position="180"/>
        <end position="201"/>
    </location>
</feature>
<proteinExistence type="predicted"/>
<name>A0A7W4W3M2_9GAMM</name>
<feature type="transmembrane region" description="Helical" evidence="6">
    <location>
        <begin position="425"/>
        <end position="444"/>
    </location>
</feature>
<protein>
    <submittedName>
        <fullName evidence="7">NSS family neurotransmitter:Na+ symporter</fullName>
    </submittedName>
</protein>
<evidence type="ECO:0000256" key="6">
    <source>
        <dbReference type="SAM" id="Phobius"/>
    </source>
</evidence>
<feature type="transmembrane region" description="Helical" evidence="6">
    <location>
        <begin position="94"/>
        <end position="117"/>
    </location>
</feature>
<feature type="transmembrane region" description="Helical" evidence="6">
    <location>
        <begin position="43"/>
        <end position="62"/>
    </location>
</feature>
<dbReference type="Pfam" id="PF00209">
    <property type="entry name" value="SNF"/>
    <property type="match status" value="2"/>
</dbReference>
<dbReference type="GO" id="GO:0016020">
    <property type="term" value="C:membrane"/>
    <property type="evidence" value="ECO:0007669"/>
    <property type="project" value="UniProtKB-SubCell"/>
</dbReference>
<keyword evidence="8" id="KW-1185">Reference proteome</keyword>
<feature type="transmembrane region" description="Helical" evidence="6">
    <location>
        <begin position="386"/>
        <end position="404"/>
    </location>
</feature>
<keyword evidence="5 6" id="KW-0472">Membrane</keyword>
<dbReference type="CDD" id="cd10336">
    <property type="entry name" value="SLC6sbd_Tyt1-Like"/>
    <property type="match status" value="1"/>
</dbReference>
<dbReference type="PANTHER" id="PTHR42948:SF1">
    <property type="entry name" value="TRANSPORTER"/>
    <property type="match status" value="1"/>
</dbReference>
<feature type="transmembrane region" description="Helical" evidence="6">
    <location>
        <begin position="151"/>
        <end position="168"/>
    </location>
</feature>
<dbReference type="PROSITE" id="PS50267">
    <property type="entry name" value="NA_NEUROTRAN_SYMP_3"/>
    <property type="match status" value="1"/>
</dbReference>
<gene>
    <name evidence="7" type="ORF">FHR99_001072</name>
</gene>
<dbReference type="InterPro" id="IPR037272">
    <property type="entry name" value="SNS_sf"/>
</dbReference>